<keyword evidence="3 5" id="KW-0697">Rotamase</keyword>
<reference evidence="8 9" key="1">
    <citation type="journal article" date="2012" name="Genome Biol.">
        <title>Genome and low-iron response of an oceanic diatom adapted to chronic iron limitation.</title>
        <authorList>
            <person name="Lommer M."/>
            <person name="Specht M."/>
            <person name="Roy A.S."/>
            <person name="Kraemer L."/>
            <person name="Andreson R."/>
            <person name="Gutowska M.A."/>
            <person name="Wolf J."/>
            <person name="Bergner S.V."/>
            <person name="Schilhabel M.B."/>
            <person name="Klostermeier U.C."/>
            <person name="Beiko R.G."/>
            <person name="Rosenstiel P."/>
            <person name="Hippler M."/>
            <person name="Laroche J."/>
        </authorList>
    </citation>
    <scope>NUCLEOTIDE SEQUENCE [LARGE SCALE GENOMIC DNA]</scope>
    <source>
        <strain evidence="8 9">CCMP1005</strain>
    </source>
</reference>
<organism evidence="8 9">
    <name type="scientific">Thalassiosira oceanica</name>
    <name type="common">Marine diatom</name>
    <dbReference type="NCBI Taxonomy" id="159749"/>
    <lineage>
        <taxon>Eukaryota</taxon>
        <taxon>Sar</taxon>
        <taxon>Stramenopiles</taxon>
        <taxon>Ochrophyta</taxon>
        <taxon>Bacillariophyta</taxon>
        <taxon>Coscinodiscophyceae</taxon>
        <taxon>Thalassiosirophycidae</taxon>
        <taxon>Thalassiosirales</taxon>
        <taxon>Thalassiosiraceae</taxon>
        <taxon>Thalassiosira</taxon>
    </lineage>
</organism>
<dbReference type="SUPFAM" id="SSF54534">
    <property type="entry name" value="FKBP-like"/>
    <property type="match status" value="1"/>
</dbReference>
<dbReference type="AlphaFoldDB" id="K0T7Z6"/>
<feature type="domain" description="PPIase FKBP-type" evidence="7">
    <location>
        <begin position="138"/>
        <end position="202"/>
    </location>
</feature>
<evidence type="ECO:0000256" key="4">
    <source>
        <dbReference type="ARBA" id="ARBA00023235"/>
    </source>
</evidence>
<sequence>MSRHRHRASVGDPSRASLALRASGHDESDDIGGGRRDVLRRTLVAASAAAATALTSPPARALVQGNPPPTGLRSYSSASPSGGPRTKQLSEEYLTDGTAAMSESVEAEVLPREAYNKLDSGVIYADISKGSGEEVVPGKRLNVQWILRRSNGYFVDSSAVSDSVPFIFTVGKGDAIKGVDEGVLGMRGGGTRRILIPPSLAWVQGIDDGKPGPLPAGFGPRQQMRRVMTLRADVPGEYIFLEVKVTKVR</sequence>
<evidence type="ECO:0000313" key="9">
    <source>
        <dbReference type="Proteomes" id="UP000266841"/>
    </source>
</evidence>
<dbReference type="InterPro" id="IPR006311">
    <property type="entry name" value="TAT_signal"/>
</dbReference>
<dbReference type="Gene3D" id="3.10.50.40">
    <property type="match status" value="1"/>
</dbReference>
<feature type="region of interest" description="Disordered" evidence="6">
    <location>
        <begin position="1"/>
        <end position="35"/>
    </location>
</feature>
<dbReference type="eggNOG" id="KOG0552">
    <property type="taxonomic scope" value="Eukaryota"/>
</dbReference>
<dbReference type="EMBL" id="AGNL01003237">
    <property type="protein sequence ID" value="EJK74943.1"/>
    <property type="molecule type" value="Genomic_DNA"/>
</dbReference>
<evidence type="ECO:0000256" key="6">
    <source>
        <dbReference type="SAM" id="MobiDB-lite"/>
    </source>
</evidence>
<dbReference type="EC" id="5.2.1.8" evidence="2 5"/>
<dbReference type="Pfam" id="PF00254">
    <property type="entry name" value="FKBP_C"/>
    <property type="match status" value="1"/>
</dbReference>
<evidence type="ECO:0000256" key="5">
    <source>
        <dbReference type="PROSITE-ProRule" id="PRU00277"/>
    </source>
</evidence>
<keyword evidence="4 5" id="KW-0413">Isomerase</keyword>
<dbReference type="PANTHER" id="PTHR43811:SF26">
    <property type="entry name" value="PEPTIDYL-PROLYL CIS-TRANS ISOMERASE FKBP16-1, CHLOROPLASTIC"/>
    <property type="match status" value="1"/>
</dbReference>
<proteinExistence type="predicted"/>
<feature type="region of interest" description="Disordered" evidence="6">
    <location>
        <begin position="54"/>
        <end position="88"/>
    </location>
</feature>
<keyword evidence="9" id="KW-1185">Reference proteome</keyword>
<dbReference type="InterPro" id="IPR046357">
    <property type="entry name" value="PPIase_dom_sf"/>
</dbReference>
<evidence type="ECO:0000256" key="1">
    <source>
        <dbReference type="ARBA" id="ARBA00000971"/>
    </source>
</evidence>
<name>K0T7Z6_THAOC</name>
<dbReference type="PANTHER" id="PTHR43811">
    <property type="entry name" value="FKBP-TYPE PEPTIDYL-PROLYL CIS-TRANS ISOMERASE FKPA"/>
    <property type="match status" value="1"/>
</dbReference>
<dbReference type="InterPro" id="IPR001179">
    <property type="entry name" value="PPIase_FKBP_dom"/>
</dbReference>
<evidence type="ECO:0000313" key="8">
    <source>
        <dbReference type="EMBL" id="EJK74943.1"/>
    </source>
</evidence>
<protein>
    <recommendedName>
        <fullName evidence="2 5">peptidylprolyl isomerase</fullName>
        <ecNumber evidence="2 5">5.2.1.8</ecNumber>
    </recommendedName>
</protein>
<evidence type="ECO:0000256" key="3">
    <source>
        <dbReference type="ARBA" id="ARBA00023110"/>
    </source>
</evidence>
<dbReference type="Proteomes" id="UP000266841">
    <property type="component" value="Unassembled WGS sequence"/>
</dbReference>
<dbReference type="OMA" id="GPRQQMR"/>
<gene>
    <name evidence="8" type="ORF">THAOC_03351</name>
</gene>
<dbReference type="GO" id="GO:0003755">
    <property type="term" value="F:peptidyl-prolyl cis-trans isomerase activity"/>
    <property type="evidence" value="ECO:0007669"/>
    <property type="project" value="UniProtKB-KW"/>
</dbReference>
<dbReference type="PROSITE" id="PS51318">
    <property type="entry name" value="TAT"/>
    <property type="match status" value="1"/>
</dbReference>
<dbReference type="PROSITE" id="PS50059">
    <property type="entry name" value="FKBP_PPIASE"/>
    <property type="match status" value="1"/>
</dbReference>
<comment type="caution">
    <text evidence="8">The sequence shown here is derived from an EMBL/GenBank/DDBJ whole genome shotgun (WGS) entry which is preliminary data.</text>
</comment>
<comment type="catalytic activity">
    <reaction evidence="1 5">
        <text>[protein]-peptidylproline (omega=180) = [protein]-peptidylproline (omega=0)</text>
        <dbReference type="Rhea" id="RHEA:16237"/>
        <dbReference type="Rhea" id="RHEA-COMP:10747"/>
        <dbReference type="Rhea" id="RHEA-COMP:10748"/>
        <dbReference type="ChEBI" id="CHEBI:83833"/>
        <dbReference type="ChEBI" id="CHEBI:83834"/>
        <dbReference type="EC" id="5.2.1.8"/>
    </reaction>
</comment>
<evidence type="ECO:0000259" key="7">
    <source>
        <dbReference type="PROSITE" id="PS50059"/>
    </source>
</evidence>
<evidence type="ECO:0000256" key="2">
    <source>
        <dbReference type="ARBA" id="ARBA00013194"/>
    </source>
</evidence>
<dbReference type="OrthoDB" id="1902587at2759"/>
<accession>K0T7Z6</accession>